<dbReference type="InterPro" id="IPR056066">
    <property type="entry name" value="DUF7649"/>
</dbReference>
<dbReference type="KEGG" id="vpi:BW732_01700"/>
<dbReference type="NCBIfam" id="NF040535">
    <property type="entry name" value="LiaF_C_term"/>
    <property type="match status" value="1"/>
</dbReference>
<dbReference type="STRING" id="633807.BW732_01700"/>
<evidence type="ECO:0000313" key="4">
    <source>
        <dbReference type="Proteomes" id="UP000188246"/>
    </source>
</evidence>
<dbReference type="Proteomes" id="UP000188246">
    <property type="component" value="Chromosome"/>
</dbReference>
<reference evidence="3 4" key="1">
    <citation type="journal article" date="2010" name="Int. J. Syst. Evol. Microbiol.">
        <title>Vagococcus penaei sp. nov., isolated from spoilage microbiota of cooked shrimp (Penaeus vannamei).</title>
        <authorList>
            <person name="Jaffres E."/>
            <person name="Prevost H."/>
            <person name="Rossero A."/>
            <person name="Joffraud J.J."/>
            <person name="Dousset X."/>
        </authorList>
    </citation>
    <scope>NUCLEOTIDE SEQUENCE [LARGE SCALE GENOMIC DNA]</scope>
    <source>
        <strain evidence="3 4">CD276</strain>
    </source>
</reference>
<dbReference type="PIRSF" id="PIRSF031509">
    <property type="entry name" value="Cell_wall_LiaF/YvqF"/>
    <property type="match status" value="1"/>
</dbReference>
<evidence type="ECO:0000313" key="3">
    <source>
        <dbReference type="EMBL" id="AQP53065.1"/>
    </source>
</evidence>
<evidence type="ECO:0000259" key="1">
    <source>
        <dbReference type="Pfam" id="PF09922"/>
    </source>
</evidence>
<keyword evidence="4" id="KW-1185">Reference proteome</keyword>
<name>A0A1Q2D433_9ENTE</name>
<dbReference type="OrthoDB" id="2351415at2"/>
<dbReference type="RefSeq" id="WP_077275163.1">
    <property type="nucleotide sequence ID" value="NZ_CP019609.1"/>
</dbReference>
<dbReference type="InterPro" id="IPR016975">
    <property type="entry name" value="Cell_wall_LiaF"/>
</dbReference>
<dbReference type="GO" id="GO:0016020">
    <property type="term" value="C:membrane"/>
    <property type="evidence" value="ECO:0007669"/>
    <property type="project" value="InterPro"/>
</dbReference>
<dbReference type="Pfam" id="PF24661">
    <property type="entry name" value="DUF7649"/>
    <property type="match status" value="1"/>
</dbReference>
<accession>A0A1Q2D433</accession>
<dbReference type="AlphaFoldDB" id="A0A1Q2D433"/>
<evidence type="ECO:0000259" key="2">
    <source>
        <dbReference type="Pfam" id="PF24661"/>
    </source>
</evidence>
<feature type="domain" description="Cell wall-active antibiotics response LiaF-like C-terminal" evidence="1">
    <location>
        <begin position="128"/>
        <end position="240"/>
    </location>
</feature>
<dbReference type="InterPro" id="IPR047793">
    <property type="entry name" value="LiaF_C"/>
</dbReference>
<sequence length="243" mass="27648">MQSSWKFFIVIELLLLLWGAYHLLSNVPIFLFFLFALLNIYYVSKKSQRTSFNQFQFFASVIIVILCLLSSPAIWLMLIIAIVFIGSKGIEVSGVNVFSHAPWNKKHMMMVKTTASEPKSGRRFKRKWLGTQRFGDAMYEWNDINIAVVSGDTIIDFGNTLLPKDDNIVIVRKGFGRTRLLVPTGIGIVVEHSTMIGNLSFDGEEYSLTNESIKLYSSDYDNATRRLKVITNSLFGDVEVIRI</sequence>
<gene>
    <name evidence="3" type="ORF">BW732_01700</name>
</gene>
<dbReference type="EMBL" id="CP019609">
    <property type="protein sequence ID" value="AQP53065.1"/>
    <property type="molecule type" value="Genomic_DNA"/>
</dbReference>
<organism evidence="3 4">
    <name type="scientific">Vagococcus penaei</name>
    <dbReference type="NCBI Taxonomy" id="633807"/>
    <lineage>
        <taxon>Bacteria</taxon>
        <taxon>Bacillati</taxon>
        <taxon>Bacillota</taxon>
        <taxon>Bacilli</taxon>
        <taxon>Lactobacillales</taxon>
        <taxon>Enterococcaceae</taxon>
        <taxon>Vagococcus</taxon>
    </lineage>
</organism>
<feature type="domain" description="DUF7649" evidence="2">
    <location>
        <begin position="3"/>
        <end position="88"/>
    </location>
</feature>
<dbReference type="Pfam" id="PF09922">
    <property type="entry name" value="LiaF-like_C"/>
    <property type="match status" value="1"/>
</dbReference>
<dbReference type="InterPro" id="IPR024425">
    <property type="entry name" value="LiaF-like_C"/>
</dbReference>
<proteinExistence type="predicted"/>
<protein>
    <submittedName>
        <fullName evidence="3">Uncharacterized protein</fullName>
    </submittedName>
</protein>